<dbReference type="AlphaFoldDB" id="A0A318U2M6"/>
<evidence type="ECO:0000256" key="7">
    <source>
        <dbReference type="SAM" id="SignalP"/>
    </source>
</evidence>
<protein>
    <submittedName>
        <fullName evidence="9">Cytochrome c</fullName>
    </submittedName>
</protein>
<dbReference type="OrthoDB" id="9805828at2"/>
<evidence type="ECO:0000313" key="10">
    <source>
        <dbReference type="Proteomes" id="UP000247727"/>
    </source>
</evidence>
<evidence type="ECO:0000259" key="8">
    <source>
        <dbReference type="PROSITE" id="PS51007"/>
    </source>
</evidence>
<evidence type="ECO:0000256" key="5">
    <source>
        <dbReference type="ARBA" id="ARBA00023004"/>
    </source>
</evidence>
<keyword evidence="2 6" id="KW-0349">Heme</keyword>
<dbReference type="InterPro" id="IPR002327">
    <property type="entry name" value="Cyt_c_1A/1B"/>
</dbReference>
<accession>A0A318U2M6</accession>
<feature type="chain" id="PRO_5016331553" evidence="7">
    <location>
        <begin position="22"/>
        <end position="137"/>
    </location>
</feature>
<keyword evidence="10" id="KW-1185">Reference proteome</keyword>
<reference evidence="9 10" key="1">
    <citation type="submission" date="2018-06" db="EMBL/GenBank/DDBJ databases">
        <title>Genomic Encyclopedia of Type Strains, Phase III (KMG-III): the genomes of soil and plant-associated and newly described type strains.</title>
        <authorList>
            <person name="Whitman W."/>
        </authorList>
    </citation>
    <scope>NUCLEOTIDE SEQUENCE [LARGE SCALE GENOMIC DNA]</scope>
    <source>
        <strain evidence="9 10">JA737</strain>
    </source>
</reference>
<keyword evidence="4" id="KW-0249">Electron transport</keyword>
<dbReference type="GO" id="GO:0020037">
    <property type="term" value="F:heme binding"/>
    <property type="evidence" value="ECO:0007669"/>
    <property type="project" value="InterPro"/>
</dbReference>
<evidence type="ECO:0000256" key="1">
    <source>
        <dbReference type="ARBA" id="ARBA00022448"/>
    </source>
</evidence>
<dbReference type="PANTHER" id="PTHR11961">
    <property type="entry name" value="CYTOCHROME C"/>
    <property type="match status" value="1"/>
</dbReference>
<proteinExistence type="predicted"/>
<dbReference type="Gene3D" id="1.10.760.10">
    <property type="entry name" value="Cytochrome c-like domain"/>
    <property type="match status" value="1"/>
</dbReference>
<dbReference type="InterPro" id="IPR036909">
    <property type="entry name" value="Cyt_c-like_dom_sf"/>
</dbReference>
<name>A0A318U2M6_9RHOB</name>
<dbReference type="Proteomes" id="UP000247727">
    <property type="component" value="Unassembled WGS sequence"/>
</dbReference>
<keyword evidence="7" id="KW-0732">Signal</keyword>
<evidence type="ECO:0000256" key="2">
    <source>
        <dbReference type="ARBA" id="ARBA00022617"/>
    </source>
</evidence>
<feature type="domain" description="Cytochrome c" evidence="8">
    <location>
        <begin position="22"/>
        <end position="136"/>
    </location>
</feature>
<dbReference type="PROSITE" id="PS51007">
    <property type="entry name" value="CYTC"/>
    <property type="match status" value="1"/>
</dbReference>
<comment type="caution">
    <text evidence="9">The sequence shown here is derived from an EMBL/GenBank/DDBJ whole genome shotgun (WGS) entry which is preliminary data.</text>
</comment>
<sequence>MKISLTAATVAALVLAAPAFAGDPAAGEKEFNKCKTCHSITAPDGTAIVKGAKTGPNLYGVVGRTAGTYPEFKYKDSIVALGATGFAWTEEDIATYVKDPTAFLKEKLDDKKAKSQMAFKLAKGGEDVAAYLASVVK</sequence>
<dbReference type="RefSeq" id="WP_110806025.1">
    <property type="nucleotide sequence ID" value="NZ_QJTK01000008.1"/>
</dbReference>
<dbReference type="GO" id="GO:0046872">
    <property type="term" value="F:metal ion binding"/>
    <property type="evidence" value="ECO:0007669"/>
    <property type="project" value="UniProtKB-KW"/>
</dbReference>
<keyword evidence="3 6" id="KW-0479">Metal-binding</keyword>
<organism evidence="9 10">
    <name type="scientific">Rhodobacter viridis</name>
    <dbReference type="NCBI Taxonomy" id="1054202"/>
    <lineage>
        <taxon>Bacteria</taxon>
        <taxon>Pseudomonadati</taxon>
        <taxon>Pseudomonadota</taxon>
        <taxon>Alphaproteobacteria</taxon>
        <taxon>Rhodobacterales</taxon>
        <taxon>Rhodobacter group</taxon>
        <taxon>Rhodobacter</taxon>
    </lineage>
</organism>
<dbReference type="InterPro" id="IPR009056">
    <property type="entry name" value="Cyt_c-like_dom"/>
</dbReference>
<keyword evidence="1" id="KW-0813">Transport</keyword>
<evidence type="ECO:0000256" key="6">
    <source>
        <dbReference type="PROSITE-ProRule" id="PRU00433"/>
    </source>
</evidence>
<feature type="signal peptide" evidence="7">
    <location>
        <begin position="1"/>
        <end position="21"/>
    </location>
</feature>
<gene>
    <name evidence="9" type="ORF">C8J30_108125</name>
</gene>
<evidence type="ECO:0000313" key="9">
    <source>
        <dbReference type="EMBL" id="PYF09549.1"/>
    </source>
</evidence>
<dbReference type="GO" id="GO:0009055">
    <property type="term" value="F:electron transfer activity"/>
    <property type="evidence" value="ECO:0007669"/>
    <property type="project" value="InterPro"/>
</dbReference>
<dbReference type="EMBL" id="QJTK01000008">
    <property type="protein sequence ID" value="PYF09549.1"/>
    <property type="molecule type" value="Genomic_DNA"/>
</dbReference>
<evidence type="ECO:0000256" key="4">
    <source>
        <dbReference type="ARBA" id="ARBA00022982"/>
    </source>
</evidence>
<evidence type="ECO:0000256" key="3">
    <source>
        <dbReference type="ARBA" id="ARBA00022723"/>
    </source>
</evidence>
<keyword evidence="5 6" id="KW-0408">Iron</keyword>
<dbReference type="SUPFAM" id="SSF46626">
    <property type="entry name" value="Cytochrome c"/>
    <property type="match status" value="1"/>
</dbReference>